<feature type="compositionally biased region" description="Polar residues" evidence="1">
    <location>
        <begin position="239"/>
        <end position="249"/>
    </location>
</feature>
<evidence type="ECO:0000256" key="1">
    <source>
        <dbReference type="SAM" id="MobiDB-lite"/>
    </source>
</evidence>
<name>A0A563E8N7_9MICO</name>
<comment type="caution">
    <text evidence="3">The sequence shown here is derived from an EMBL/GenBank/DDBJ whole genome shotgun (WGS) entry which is preliminary data.</text>
</comment>
<dbReference type="Gene3D" id="3.40.50.1010">
    <property type="entry name" value="5'-nuclease"/>
    <property type="match status" value="1"/>
</dbReference>
<dbReference type="InterPro" id="IPR021139">
    <property type="entry name" value="NYN"/>
</dbReference>
<evidence type="ECO:0000259" key="2">
    <source>
        <dbReference type="Pfam" id="PF01936"/>
    </source>
</evidence>
<organism evidence="3 4">
    <name type="scientific">Leekyejoonella antrihumi</name>
    <dbReference type="NCBI Taxonomy" id="1660198"/>
    <lineage>
        <taxon>Bacteria</taxon>
        <taxon>Bacillati</taxon>
        <taxon>Actinomycetota</taxon>
        <taxon>Actinomycetes</taxon>
        <taxon>Micrococcales</taxon>
        <taxon>Dermacoccaceae</taxon>
        <taxon>Leekyejoonella</taxon>
    </lineage>
</organism>
<reference evidence="3 4" key="1">
    <citation type="submission" date="2019-05" db="EMBL/GenBank/DDBJ databases">
        <authorList>
            <person name="Lee S.D."/>
        </authorList>
    </citation>
    <scope>NUCLEOTIDE SEQUENCE [LARGE SCALE GENOMIC DNA]</scope>
    <source>
        <strain evidence="3 4">C5-26</strain>
    </source>
</reference>
<keyword evidence="4" id="KW-1185">Reference proteome</keyword>
<feature type="domain" description="NYN" evidence="2">
    <location>
        <begin position="6"/>
        <end position="165"/>
    </location>
</feature>
<dbReference type="GO" id="GO:0004540">
    <property type="term" value="F:RNA nuclease activity"/>
    <property type="evidence" value="ECO:0007669"/>
    <property type="project" value="InterPro"/>
</dbReference>
<proteinExistence type="predicted"/>
<evidence type="ECO:0000313" key="4">
    <source>
        <dbReference type="Proteomes" id="UP000320244"/>
    </source>
</evidence>
<dbReference type="OrthoDB" id="9800236at2"/>
<accession>A0A563E8N7</accession>
<dbReference type="RefSeq" id="WP_146314974.1">
    <property type="nucleotide sequence ID" value="NZ_VCQV01000002.1"/>
</dbReference>
<protein>
    <submittedName>
        <fullName evidence="3">NYN domain-containing protein</fullName>
    </submittedName>
</protein>
<evidence type="ECO:0000313" key="3">
    <source>
        <dbReference type="EMBL" id="TWP38571.1"/>
    </source>
</evidence>
<reference evidence="3 4" key="2">
    <citation type="submission" date="2019-08" db="EMBL/GenBank/DDBJ databases">
        <title>Jejuicoccus antrihumi gen. nov., sp. nov., a new member of the family Dermacoccaceae isolated from a cave.</title>
        <authorList>
            <person name="Schumann P."/>
            <person name="Kim I.S."/>
        </authorList>
    </citation>
    <scope>NUCLEOTIDE SEQUENCE [LARGE SCALE GENOMIC DNA]</scope>
    <source>
        <strain evidence="3 4">C5-26</strain>
    </source>
</reference>
<dbReference type="Proteomes" id="UP000320244">
    <property type="component" value="Unassembled WGS sequence"/>
</dbReference>
<dbReference type="AlphaFoldDB" id="A0A563E8N7"/>
<sequence>MRSYCAVYVDAGYLLAAAATRITGTSLRGGVTVDHRVLIDGIIQQVERASGLPILRVNWYDSATRGIPNAEQDAIAMLPKVKVRLGRRSFSGEQKGVDLRIGLDLSTHGRGRVVDVAYLVSGDDDLTEAVEEAQGHGVQVIVLAVPGADGRPHGVAQHLMREADGLALMDTDVIEQAVHTAQVGSRQSVTEHSETAAAAPSPAELANSHGRPTPPRPTAPAASIPHDVGTVSGPPASLVYSTHTGQPSWTEPAHLTPEAKALIDEVCRGVVATWTRTATPGERERLRKARPGIPGDLDRALLVDMSNRLGVYDIDEVTRHELRARFWEQLDIDPQT</sequence>
<feature type="compositionally biased region" description="Low complexity" evidence="1">
    <location>
        <begin position="195"/>
        <end position="206"/>
    </location>
</feature>
<gene>
    <name evidence="3" type="ORF">FGL98_01920</name>
</gene>
<feature type="region of interest" description="Disordered" evidence="1">
    <location>
        <begin position="180"/>
        <end position="250"/>
    </location>
</feature>
<dbReference type="EMBL" id="VCQV01000002">
    <property type="protein sequence ID" value="TWP38571.1"/>
    <property type="molecule type" value="Genomic_DNA"/>
</dbReference>
<dbReference type="Pfam" id="PF01936">
    <property type="entry name" value="NYN"/>
    <property type="match status" value="1"/>
</dbReference>